<sequence>MPADPHQHTDLFHMVGTLFGGPTGWASAAAVIHWQVLLAGQWGQDSLEGMLAAALPAGLVAGAAGATAVERFASRRLALWHPLAVSFGGAWAGGAIAAPAALGAVRLISWAAGVWRIG</sequence>
<dbReference type="AlphaFoldDB" id="A0A517P9X4"/>
<dbReference type="Proteomes" id="UP000318741">
    <property type="component" value="Chromosome"/>
</dbReference>
<keyword evidence="1" id="KW-0812">Transmembrane</keyword>
<name>A0A517P9X4_9PLAN</name>
<proteinExistence type="predicted"/>
<dbReference type="KEGG" id="acaf:CA12_22630"/>
<feature type="transmembrane region" description="Helical" evidence="1">
    <location>
        <begin position="89"/>
        <end position="115"/>
    </location>
</feature>
<evidence type="ECO:0000313" key="2">
    <source>
        <dbReference type="EMBL" id="QDT16165.1"/>
    </source>
</evidence>
<keyword evidence="1" id="KW-0472">Membrane</keyword>
<reference evidence="2 3" key="1">
    <citation type="submission" date="2019-02" db="EMBL/GenBank/DDBJ databases">
        <title>Deep-cultivation of Planctomycetes and their phenomic and genomic characterization uncovers novel biology.</title>
        <authorList>
            <person name="Wiegand S."/>
            <person name="Jogler M."/>
            <person name="Boedeker C."/>
            <person name="Pinto D."/>
            <person name="Vollmers J."/>
            <person name="Rivas-Marin E."/>
            <person name="Kohn T."/>
            <person name="Peeters S.H."/>
            <person name="Heuer A."/>
            <person name="Rast P."/>
            <person name="Oberbeckmann S."/>
            <person name="Bunk B."/>
            <person name="Jeske O."/>
            <person name="Meyerdierks A."/>
            <person name="Storesund J.E."/>
            <person name="Kallscheuer N."/>
            <person name="Luecker S."/>
            <person name="Lage O.M."/>
            <person name="Pohl T."/>
            <person name="Merkel B.J."/>
            <person name="Hornburger P."/>
            <person name="Mueller R.-W."/>
            <person name="Bruemmer F."/>
            <person name="Labrenz M."/>
            <person name="Spormann A.M."/>
            <person name="Op den Camp H."/>
            <person name="Overmann J."/>
            <person name="Amann R."/>
            <person name="Jetten M.S.M."/>
            <person name="Mascher T."/>
            <person name="Medema M.H."/>
            <person name="Devos D.P."/>
            <person name="Kaster A.-K."/>
            <person name="Ovreas L."/>
            <person name="Rohde M."/>
            <person name="Galperin M.Y."/>
            <person name="Jogler C."/>
        </authorList>
    </citation>
    <scope>NUCLEOTIDE SEQUENCE [LARGE SCALE GENOMIC DNA]</scope>
    <source>
        <strain evidence="2 3">CA12</strain>
    </source>
</reference>
<organism evidence="2 3">
    <name type="scientific">Alienimonas californiensis</name>
    <dbReference type="NCBI Taxonomy" id="2527989"/>
    <lineage>
        <taxon>Bacteria</taxon>
        <taxon>Pseudomonadati</taxon>
        <taxon>Planctomycetota</taxon>
        <taxon>Planctomycetia</taxon>
        <taxon>Planctomycetales</taxon>
        <taxon>Planctomycetaceae</taxon>
        <taxon>Alienimonas</taxon>
    </lineage>
</organism>
<keyword evidence="1" id="KW-1133">Transmembrane helix</keyword>
<evidence type="ECO:0000313" key="3">
    <source>
        <dbReference type="Proteomes" id="UP000318741"/>
    </source>
</evidence>
<protein>
    <submittedName>
        <fullName evidence="2">Uncharacterized protein</fullName>
    </submittedName>
</protein>
<accession>A0A517P9X4</accession>
<evidence type="ECO:0000256" key="1">
    <source>
        <dbReference type="SAM" id="Phobius"/>
    </source>
</evidence>
<keyword evidence="3" id="KW-1185">Reference proteome</keyword>
<dbReference type="RefSeq" id="WP_165700698.1">
    <property type="nucleotide sequence ID" value="NZ_CP036265.1"/>
</dbReference>
<gene>
    <name evidence="2" type="ORF">CA12_22630</name>
</gene>
<feature type="transmembrane region" description="Helical" evidence="1">
    <location>
        <begin position="12"/>
        <end position="37"/>
    </location>
</feature>
<feature type="transmembrane region" description="Helical" evidence="1">
    <location>
        <begin position="49"/>
        <end position="69"/>
    </location>
</feature>
<dbReference type="EMBL" id="CP036265">
    <property type="protein sequence ID" value="QDT16165.1"/>
    <property type="molecule type" value="Genomic_DNA"/>
</dbReference>